<sequence length="44" mass="5346">MTGFQTTFFMGLERLFQICQYFKKFNWKGRLKNCISDDLSYILI</sequence>
<evidence type="ECO:0000313" key="1">
    <source>
        <dbReference type="EMBL" id="KIC08720.1"/>
    </source>
</evidence>
<accession>A0A0C1GQX3</accession>
<name>A0A0C1GQX3_9NEIS</name>
<protein>
    <submittedName>
        <fullName evidence="1">Uncharacterized protein</fullName>
    </submittedName>
</protein>
<dbReference type="EMBL" id="JUFZ01000041">
    <property type="protein sequence ID" value="KIC08720.1"/>
    <property type="molecule type" value="Genomic_DNA"/>
</dbReference>
<evidence type="ECO:0000313" key="2">
    <source>
        <dbReference type="Proteomes" id="UP000031390"/>
    </source>
</evidence>
<proteinExistence type="predicted"/>
<dbReference type="Proteomes" id="UP000031390">
    <property type="component" value="Unassembled WGS sequence"/>
</dbReference>
<comment type="caution">
    <text evidence="1">The sequence shown here is derived from an EMBL/GenBank/DDBJ whole genome shotgun (WGS) entry which is preliminary data.</text>
</comment>
<gene>
    <name evidence="1" type="ORF">MCC93_10960</name>
</gene>
<reference evidence="1 2" key="1">
    <citation type="submission" date="2014-12" db="EMBL/GenBank/DDBJ databases">
        <title>Genome sequence of Morococcus cerebrosus.</title>
        <authorList>
            <person name="Shin S.-K."/>
            <person name="Yi H."/>
        </authorList>
    </citation>
    <scope>NUCLEOTIDE SEQUENCE [LARGE SCALE GENOMIC DNA]</scope>
    <source>
        <strain evidence="1 2">CIP 81.93</strain>
    </source>
</reference>
<dbReference type="AlphaFoldDB" id="A0A0C1GQX3"/>
<organism evidence="1 2">
    <name type="scientific">Morococcus cerebrosus</name>
    <dbReference type="NCBI Taxonomy" id="1056807"/>
    <lineage>
        <taxon>Bacteria</taxon>
        <taxon>Pseudomonadati</taxon>
        <taxon>Pseudomonadota</taxon>
        <taxon>Betaproteobacteria</taxon>
        <taxon>Neisseriales</taxon>
        <taxon>Neisseriaceae</taxon>
        <taxon>Morococcus</taxon>
    </lineage>
</organism>